<dbReference type="InterPro" id="IPR036678">
    <property type="entry name" value="MutS_con_dom_sf"/>
</dbReference>
<keyword evidence="7 10" id="KW-0234">DNA repair</keyword>
<dbReference type="PROSITE" id="PS00486">
    <property type="entry name" value="DNA_MISMATCH_REPAIR_2"/>
    <property type="match status" value="1"/>
</dbReference>
<dbReference type="InterPro" id="IPR045076">
    <property type="entry name" value="MutS"/>
</dbReference>
<reference evidence="12" key="1">
    <citation type="submission" date="2021-01" db="EMBL/GenBank/DDBJ databases">
        <authorList>
            <person name="Kaushik A."/>
        </authorList>
    </citation>
    <scope>NUCLEOTIDE SEQUENCE</scope>
    <source>
        <strain evidence="12">AG1-1A</strain>
    </source>
</reference>
<dbReference type="FunFam" id="1.10.1420.10:FF:000015">
    <property type="entry name" value="DNA mismatch repair protein Msh2"/>
    <property type="match status" value="1"/>
</dbReference>
<dbReference type="GO" id="GO:0006312">
    <property type="term" value="P:mitotic recombination"/>
    <property type="evidence" value="ECO:0007669"/>
    <property type="project" value="TreeGrafter"/>
</dbReference>
<dbReference type="Gene3D" id="3.40.50.300">
    <property type="entry name" value="P-loop containing nucleotide triphosphate hydrolases"/>
    <property type="match status" value="1"/>
</dbReference>
<evidence type="ECO:0000256" key="7">
    <source>
        <dbReference type="ARBA" id="ARBA00023204"/>
    </source>
</evidence>
<dbReference type="InterPro" id="IPR016151">
    <property type="entry name" value="DNA_mismatch_repair_MutS_N"/>
</dbReference>
<dbReference type="Pfam" id="PF05188">
    <property type="entry name" value="MutS_II"/>
    <property type="match status" value="1"/>
</dbReference>
<dbReference type="GO" id="GO:0030983">
    <property type="term" value="F:mismatched DNA binding"/>
    <property type="evidence" value="ECO:0007669"/>
    <property type="project" value="InterPro"/>
</dbReference>
<dbReference type="Gene3D" id="1.10.1420.10">
    <property type="match status" value="2"/>
</dbReference>
<dbReference type="FunFam" id="3.40.50.300:FF:005021">
    <property type="entry name" value="Predicted protein"/>
    <property type="match status" value="1"/>
</dbReference>
<evidence type="ECO:0000256" key="4">
    <source>
        <dbReference type="ARBA" id="ARBA00022763"/>
    </source>
</evidence>
<evidence type="ECO:0000256" key="6">
    <source>
        <dbReference type="ARBA" id="ARBA00023125"/>
    </source>
</evidence>
<evidence type="ECO:0000313" key="12">
    <source>
        <dbReference type="EMBL" id="CAE6339462.1"/>
    </source>
</evidence>
<sequence length="863" mass="95322">MMYAKEKPEATDLDSAVTSGFCSFIASLPPKSDDTIRLFERQDYYSAHGSDATFVATHVYHTLSVIKQLGKGKDSLPSVTLSSTVAKIFLREALTTRQLRIEIWTPEGGKGKNASGTRWELSRRASPGNLQDVEDLLFSNTDLESAPIVMAVRLGKKDAGTKMVGVAFADASAREIGVSEFPDNDLLSNFEALLIQLDVKECVMQADDKRTDIDLNKLREVIERCNVVLTERKSGEFNAKNIEQDLGRLLKGDLATTALPEYDLKTAMSAAAALISYLSLTSDSGNSHQYTLRTHDLAQFMRLDASAVRALNLMPAPGLGGSGPMTGGRQPTNTSLLGLLNRCKTGQGARMLAQWLKQPLVNLHAIETRQTLVEAFVNDGEARDTLRDDYLRAMPDFHRIGKRFQKGGASLEDVVRVYQAALKIPGLIMTLQAVGEESDPAKALIKSQYLDELEEYSSSLSKYTEMVEQTIDLKELDRHNYVIKPDYDQNLKRLALKLSEVRDGLDEEHQDVGQDLGLELDKKLHLENNPSHGYCFRLSKTDAKAIHNKRQYNEISTQKAGTLFTTSTLRELANEYGSLSDQYNRAQSGLVKEVVGIAATYISVLENLDVIIAHLDVIIRQVIQILFAHVSVNATTPYVKPKMLEKGKHIGTGDLVIKEGRHPCLEVQEEIMFIPNDTELHREKSEFLIISGPNMGGKSTYIRQVGVIALMGQCGCFVPATEAQLPIFDSILARVGAGDSQLKGVSTFMAEMLETATILRSATKDSLIIIDELGRGTSTYDGFGLAWAISEHIATKIRAFCLFATHFHELTTLSEELSHVQNLHVVAHVNQTGQTTQERDITLLYKVEPGKSPPLPSFSSPLF</sequence>
<evidence type="ECO:0000256" key="3">
    <source>
        <dbReference type="ARBA" id="ARBA00022741"/>
    </source>
</evidence>
<dbReference type="InterPro" id="IPR000432">
    <property type="entry name" value="DNA_mismatch_repair_MutS_C"/>
</dbReference>
<dbReference type="GO" id="GO:0140664">
    <property type="term" value="F:ATP-dependent DNA damage sensor activity"/>
    <property type="evidence" value="ECO:0007669"/>
    <property type="project" value="InterPro"/>
</dbReference>
<comment type="caution">
    <text evidence="12">The sequence shown here is derived from an EMBL/GenBank/DDBJ whole genome shotgun (WGS) entry which is preliminary data.</text>
</comment>
<comment type="function">
    <text evidence="10">Component of the post-replicative DNA mismatch repair system (MMR).</text>
</comment>
<evidence type="ECO:0000256" key="2">
    <source>
        <dbReference type="ARBA" id="ARBA00006271"/>
    </source>
</evidence>
<dbReference type="Gene3D" id="3.30.420.110">
    <property type="entry name" value="MutS, connector domain"/>
    <property type="match status" value="1"/>
</dbReference>
<evidence type="ECO:0000256" key="10">
    <source>
        <dbReference type="RuleBase" id="RU003756"/>
    </source>
</evidence>
<dbReference type="GO" id="GO:0006298">
    <property type="term" value="P:mismatch repair"/>
    <property type="evidence" value="ECO:0007669"/>
    <property type="project" value="InterPro"/>
</dbReference>
<dbReference type="SMART" id="SM00534">
    <property type="entry name" value="MUTSac"/>
    <property type="match status" value="1"/>
</dbReference>
<dbReference type="SUPFAM" id="SSF48334">
    <property type="entry name" value="DNA repair protein MutS, domain III"/>
    <property type="match status" value="1"/>
</dbReference>
<dbReference type="GO" id="GO:0032301">
    <property type="term" value="C:MutSalpha complex"/>
    <property type="evidence" value="ECO:0007669"/>
    <property type="project" value="TreeGrafter"/>
</dbReference>
<gene>
    <name evidence="12" type="ORF">RDB_LOCUS3100</name>
</gene>
<dbReference type="Gene3D" id="3.40.1170.10">
    <property type="entry name" value="DNA repair protein MutS, domain I"/>
    <property type="match status" value="1"/>
</dbReference>
<dbReference type="PANTHER" id="PTHR11361:SF35">
    <property type="entry name" value="DNA MISMATCH REPAIR PROTEIN MSH2"/>
    <property type="match status" value="1"/>
</dbReference>
<dbReference type="InterPro" id="IPR036187">
    <property type="entry name" value="DNA_mismatch_repair_MutS_sf"/>
</dbReference>
<dbReference type="SUPFAM" id="SSF53150">
    <property type="entry name" value="DNA repair protein MutS, domain II"/>
    <property type="match status" value="1"/>
</dbReference>
<dbReference type="FunFam" id="3.40.1170.10:FF:000003">
    <property type="entry name" value="DNA mismatch repair protein"/>
    <property type="match status" value="1"/>
</dbReference>
<comment type="subcellular location">
    <subcellularLocation>
        <location evidence="1">Nucleus</location>
    </subcellularLocation>
</comment>
<accession>A0A8H2ZX20</accession>
<feature type="domain" description="DNA mismatch repair proteins mutS family" evidence="11">
    <location>
        <begin position="766"/>
        <end position="782"/>
    </location>
</feature>
<dbReference type="InterPro" id="IPR011184">
    <property type="entry name" value="DNA_mismatch_repair_Msh2"/>
</dbReference>
<evidence type="ECO:0000313" key="13">
    <source>
        <dbReference type="Proteomes" id="UP000663840"/>
    </source>
</evidence>
<keyword evidence="4 10" id="KW-0227">DNA damage</keyword>
<dbReference type="GO" id="GO:0005524">
    <property type="term" value="F:ATP binding"/>
    <property type="evidence" value="ECO:0007669"/>
    <property type="project" value="UniProtKB-KW"/>
</dbReference>
<evidence type="ECO:0000259" key="11">
    <source>
        <dbReference type="PROSITE" id="PS00486"/>
    </source>
</evidence>
<dbReference type="InterPro" id="IPR027417">
    <property type="entry name" value="P-loop_NTPase"/>
</dbReference>
<organism evidence="12 13">
    <name type="scientific">Rhizoctonia solani</name>
    <dbReference type="NCBI Taxonomy" id="456999"/>
    <lineage>
        <taxon>Eukaryota</taxon>
        <taxon>Fungi</taxon>
        <taxon>Dikarya</taxon>
        <taxon>Basidiomycota</taxon>
        <taxon>Agaricomycotina</taxon>
        <taxon>Agaricomycetes</taxon>
        <taxon>Cantharellales</taxon>
        <taxon>Ceratobasidiaceae</taxon>
        <taxon>Rhizoctonia</taxon>
    </lineage>
</organism>
<dbReference type="Pfam" id="PF05192">
    <property type="entry name" value="MutS_III"/>
    <property type="match status" value="1"/>
</dbReference>
<keyword evidence="8" id="KW-0539">Nucleus</keyword>
<keyword evidence="6 10" id="KW-0238">DNA-binding</keyword>
<dbReference type="AlphaFoldDB" id="A0A8H2ZX20"/>
<dbReference type="Proteomes" id="UP000663840">
    <property type="component" value="Unassembled WGS sequence"/>
</dbReference>
<dbReference type="Pfam" id="PF00488">
    <property type="entry name" value="MutS_V"/>
    <property type="match status" value="1"/>
</dbReference>
<comment type="subunit">
    <text evidence="9">Heterodimer of msh2 and msh6.</text>
</comment>
<name>A0A8H2ZX20_9AGAM</name>
<dbReference type="EMBL" id="CAJMWR010000058">
    <property type="protein sequence ID" value="CAE6339462.1"/>
    <property type="molecule type" value="Genomic_DNA"/>
</dbReference>
<evidence type="ECO:0000256" key="1">
    <source>
        <dbReference type="ARBA" id="ARBA00004123"/>
    </source>
</evidence>
<dbReference type="Pfam" id="PF05190">
    <property type="entry name" value="MutS_IV"/>
    <property type="match status" value="1"/>
</dbReference>
<evidence type="ECO:0000256" key="5">
    <source>
        <dbReference type="ARBA" id="ARBA00022840"/>
    </source>
</evidence>
<evidence type="ECO:0000256" key="9">
    <source>
        <dbReference type="ARBA" id="ARBA00064337"/>
    </source>
</evidence>
<dbReference type="InterPro" id="IPR007861">
    <property type="entry name" value="DNA_mismatch_repair_MutS_clamp"/>
</dbReference>
<dbReference type="InterPro" id="IPR007696">
    <property type="entry name" value="DNA_mismatch_repair_MutS_core"/>
</dbReference>
<feature type="non-terminal residue" evidence="12">
    <location>
        <position position="1"/>
    </location>
</feature>
<dbReference type="FunFam" id="1.10.1420.10:FF:000017">
    <property type="entry name" value="DNA mismatch repair protein Msh2"/>
    <property type="match status" value="1"/>
</dbReference>
<dbReference type="Pfam" id="PF01624">
    <property type="entry name" value="MutS_I"/>
    <property type="match status" value="1"/>
</dbReference>
<dbReference type="InterPro" id="IPR007860">
    <property type="entry name" value="DNA_mmatch_repair_MutS_con_dom"/>
</dbReference>
<keyword evidence="3 10" id="KW-0547">Nucleotide-binding</keyword>
<dbReference type="InterPro" id="IPR007695">
    <property type="entry name" value="DNA_mismatch_repair_MutS-lik_N"/>
</dbReference>
<dbReference type="FunFam" id="3.30.420.110:FF:000002">
    <property type="entry name" value="DNA mismatch repair protein"/>
    <property type="match status" value="1"/>
</dbReference>
<dbReference type="PANTHER" id="PTHR11361">
    <property type="entry name" value="DNA MISMATCH REPAIR PROTEIN MUTS FAMILY MEMBER"/>
    <property type="match status" value="1"/>
</dbReference>
<dbReference type="SUPFAM" id="SSF52540">
    <property type="entry name" value="P-loop containing nucleoside triphosphate hydrolases"/>
    <property type="match status" value="1"/>
</dbReference>
<dbReference type="PIRSF" id="PIRSF005813">
    <property type="entry name" value="MSH2"/>
    <property type="match status" value="1"/>
</dbReference>
<comment type="similarity">
    <text evidence="2 10">Belongs to the DNA mismatch repair MutS family.</text>
</comment>
<dbReference type="SMART" id="SM00533">
    <property type="entry name" value="MUTSd"/>
    <property type="match status" value="1"/>
</dbReference>
<keyword evidence="5" id="KW-0067">ATP-binding</keyword>
<evidence type="ECO:0000256" key="8">
    <source>
        <dbReference type="ARBA" id="ARBA00023242"/>
    </source>
</evidence>
<proteinExistence type="inferred from homology"/>
<protein>
    <recommendedName>
        <fullName evidence="11">DNA mismatch repair proteins mutS family domain-containing protein</fullName>
    </recommendedName>
</protein>